<dbReference type="EMBL" id="JHEG02000001">
    <property type="protein sequence ID" value="KIE13960.1"/>
    <property type="molecule type" value="Genomic_DNA"/>
</dbReference>
<evidence type="ECO:0000313" key="1">
    <source>
        <dbReference type="EMBL" id="KIE13960.1"/>
    </source>
</evidence>
<protein>
    <submittedName>
        <fullName evidence="1">Uncharacterized protein</fullName>
    </submittedName>
</protein>
<reference evidence="1" key="1">
    <citation type="journal article" date="2015" name="Genome Announc.">
        <title>Draft Genome Sequence of Tolypothrix boutellei Strain VB521301.</title>
        <authorList>
            <person name="Chandrababunaidu M.M."/>
            <person name="Singh D."/>
            <person name="Sen D."/>
            <person name="Bhan S."/>
            <person name="Das S."/>
            <person name="Gupta A."/>
            <person name="Adhikary S.P."/>
            <person name="Tripathy S."/>
        </authorList>
    </citation>
    <scope>NUCLEOTIDE SEQUENCE</scope>
    <source>
        <strain evidence="1">VB521301</strain>
    </source>
</reference>
<comment type="caution">
    <text evidence="1">The sequence shown here is derived from an EMBL/GenBank/DDBJ whole genome shotgun (WGS) entry which is preliminary data.</text>
</comment>
<proteinExistence type="predicted"/>
<dbReference type="AlphaFoldDB" id="A0A0C1RPQ6"/>
<accession>A0A0C1RPQ6</accession>
<name>A0A0C1RPQ6_9CYAN</name>
<gene>
    <name evidence="1" type="ORF">DA73_0201010</name>
</gene>
<dbReference type="STRING" id="1479485.DA73_0201010"/>
<sequence length="69" mass="7897">MTQLLPGAIASEKRKDAIAQLELAQYIEEQASFRQFGGDIVQVLTTRNPILELRQRKQQLCIIAARRMQ</sequence>
<organism evidence="1">
    <name type="scientific">Tolypothrix bouteillei VB521301</name>
    <dbReference type="NCBI Taxonomy" id="1479485"/>
    <lineage>
        <taxon>Bacteria</taxon>
        <taxon>Bacillati</taxon>
        <taxon>Cyanobacteriota</taxon>
        <taxon>Cyanophyceae</taxon>
        <taxon>Nostocales</taxon>
        <taxon>Tolypothrichaceae</taxon>
        <taxon>Tolypothrix</taxon>
    </lineage>
</organism>